<dbReference type="EMBL" id="FQNC01000041">
    <property type="protein sequence ID" value="SGY29312.1"/>
    <property type="molecule type" value="Genomic_DNA"/>
</dbReference>
<protein>
    <submittedName>
        <fullName evidence="2">BQ5605_C002g01040 protein</fullName>
    </submittedName>
</protein>
<feature type="domain" description="Helitron helicase-like" evidence="1">
    <location>
        <begin position="1"/>
        <end position="61"/>
    </location>
</feature>
<sequence>MACVVKHGKPSLFITVMCNPERPEIKAAARGPNDKTCNHPDIIARVFEAKLDRLCDDVLGNQQRAAVSAMNG</sequence>
<proteinExistence type="predicted"/>
<keyword evidence="3" id="KW-1185">Reference proteome</keyword>
<gene>
    <name evidence="2" type="primary">BQ5605_C002g01040</name>
    <name evidence="2" type="ORF">BQ5605_C002G01040</name>
</gene>
<name>A0A2X0M251_9BASI</name>
<evidence type="ECO:0000259" key="1">
    <source>
        <dbReference type="Pfam" id="PF14214"/>
    </source>
</evidence>
<organism evidence="2 3">
    <name type="scientific">Microbotryum silenes-dioicae</name>
    <dbReference type="NCBI Taxonomy" id="796604"/>
    <lineage>
        <taxon>Eukaryota</taxon>
        <taxon>Fungi</taxon>
        <taxon>Dikarya</taxon>
        <taxon>Basidiomycota</taxon>
        <taxon>Pucciniomycotina</taxon>
        <taxon>Microbotryomycetes</taxon>
        <taxon>Microbotryales</taxon>
        <taxon>Microbotryaceae</taxon>
        <taxon>Microbotryum</taxon>
    </lineage>
</organism>
<dbReference type="Pfam" id="PF14214">
    <property type="entry name" value="Helitron_like_N"/>
    <property type="match status" value="1"/>
</dbReference>
<reference evidence="2 3" key="1">
    <citation type="submission" date="2016-11" db="EMBL/GenBank/DDBJ databases">
        <authorList>
            <person name="Jaros S."/>
            <person name="Januszkiewicz K."/>
            <person name="Wedrychowicz H."/>
        </authorList>
    </citation>
    <scope>NUCLEOTIDE SEQUENCE [LARGE SCALE GENOMIC DNA]</scope>
</reference>
<evidence type="ECO:0000313" key="2">
    <source>
        <dbReference type="EMBL" id="SGY29312.1"/>
    </source>
</evidence>
<dbReference type="Proteomes" id="UP000249464">
    <property type="component" value="Unassembled WGS sequence"/>
</dbReference>
<accession>A0A2X0M251</accession>
<evidence type="ECO:0000313" key="3">
    <source>
        <dbReference type="Proteomes" id="UP000249464"/>
    </source>
</evidence>
<dbReference type="AlphaFoldDB" id="A0A2X0M251"/>
<dbReference type="InterPro" id="IPR025476">
    <property type="entry name" value="Helitron_helicase-like"/>
</dbReference>